<dbReference type="NCBIfam" id="NF003027">
    <property type="entry name" value="PRK03906.1"/>
    <property type="match status" value="2"/>
</dbReference>
<dbReference type="GO" id="GO:0008927">
    <property type="term" value="F:mannonate dehydratase activity"/>
    <property type="evidence" value="ECO:0007669"/>
    <property type="project" value="UniProtKB-EC"/>
</dbReference>
<evidence type="ECO:0000256" key="7">
    <source>
        <dbReference type="ARBA" id="ARBA00023211"/>
    </source>
</evidence>
<evidence type="ECO:0000256" key="3">
    <source>
        <dbReference type="ARBA" id="ARBA00004892"/>
    </source>
</evidence>
<dbReference type="EMBL" id="CP104067">
    <property type="protein sequence ID" value="WAH42553.1"/>
    <property type="molecule type" value="Genomic_DNA"/>
</dbReference>
<comment type="catalytic activity">
    <reaction evidence="1 9">
        <text>D-mannonate = 2-dehydro-3-deoxy-D-gluconate + H2O</text>
        <dbReference type="Rhea" id="RHEA:20097"/>
        <dbReference type="ChEBI" id="CHEBI:15377"/>
        <dbReference type="ChEBI" id="CHEBI:17767"/>
        <dbReference type="ChEBI" id="CHEBI:57990"/>
        <dbReference type="EC" id="4.2.1.8"/>
    </reaction>
</comment>
<dbReference type="PANTHER" id="PTHR30387">
    <property type="entry name" value="MANNONATE DEHYDRATASE"/>
    <property type="match status" value="1"/>
</dbReference>
<dbReference type="Proteomes" id="UP001164761">
    <property type="component" value="Chromosome"/>
</dbReference>
<evidence type="ECO:0000256" key="8">
    <source>
        <dbReference type="ARBA" id="ARBA00023239"/>
    </source>
</evidence>
<dbReference type="EC" id="4.2.1.8" evidence="5 9"/>
<comment type="similarity">
    <text evidence="4 9">Belongs to the mannonate dehydratase family.</text>
</comment>
<keyword evidence="6 9" id="KW-0408">Iron</keyword>
<accession>A0ABY6ZI17</accession>
<comment type="cofactor">
    <cofactor evidence="9">
        <name>Fe(2+)</name>
        <dbReference type="ChEBI" id="CHEBI:29033"/>
    </cofactor>
    <cofactor evidence="9">
        <name>Mn(2+)</name>
        <dbReference type="ChEBI" id="CHEBI:29035"/>
    </cofactor>
</comment>
<name>A0ABY6ZI17_9BACL</name>
<evidence type="ECO:0000256" key="4">
    <source>
        <dbReference type="ARBA" id="ARBA00007389"/>
    </source>
</evidence>
<keyword evidence="7 9" id="KW-0464">Manganese</keyword>
<evidence type="ECO:0000313" key="10">
    <source>
        <dbReference type="EMBL" id="WAH42553.1"/>
    </source>
</evidence>
<dbReference type="SUPFAM" id="SSF51658">
    <property type="entry name" value="Xylose isomerase-like"/>
    <property type="match status" value="1"/>
</dbReference>
<reference evidence="10" key="1">
    <citation type="submission" date="2022-08" db="EMBL/GenBank/DDBJ databases">
        <title>Alicyclobacillus fastidiosus DSM 17978, complete genome.</title>
        <authorList>
            <person name="Wang Q."/>
            <person name="Cai R."/>
            <person name="Wang Z."/>
        </authorList>
    </citation>
    <scope>NUCLEOTIDE SEQUENCE</scope>
    <source>
        <strain evidence="10">DSM 17978</strain>
    </source>
</reference>
<comment type="function">
    <text evidence="2 9">Catalyzes the dehydration of D-mannonate.</text>
</comment>
<proteinExistence type="inferred from homology"/>
<dbReference type="Pfam" id="PF03786">
    <property type="entry name" value="UxuA"/>
    <property type="match status" value="1"/>
</dbReference>
<evidence type="ECO:0000256" key="2">
    <source>
        <dbReference type="ARBA" id="ARBA00002713"/>
    </source>
</evidence>
<dbReference type="InterPro" id="IPR036237">
    <property type="entry name" value="Xyl_isomerase-like_sf"/>
</dbReference>
<keyword evidence="8 9" id="KW-0456">Lyase</keyword>
<organism evidence="10 11">
    <name type="scientific">Alicyclobacillus fastidiosus</name>
    <dbReference type="NCBI Taxonomy" id="392011"/>
    <lineage>
        <taxon>Bacteria</taxon>
        <taxon>Bacillati</taxon>
        <taxon>Bacillota</taxon>
        <taxon>Bacilli</taxon>
        <taxon>Bacillales</taxon>
        <taxon>Alicyclobacillaceae</taxon>
        <taxon>Alicyclobacillus</taxon>
    </lineage>
</organism>
<sequence length="368" mass="42045">MKLTFRWYGDEDPVKLEYIRQIPGMKGIVSAIYDIPVGETWPLEAIWSLKEKIHKAGLELSVIESVPVHEDIKLGLPTRDQYISNYQQTLRNLAEAGVQTVCYNFMPVFDWTRSALNFRLEDQSTTLIYDHDVVQAMNPLKGELKLPGWDTSYEDETLSELVNQYGQISEEHLWQHLDYFIQAIIPVAEDVGVKMAIHPDDPPWSIFGLPRIITNRENLERFLRLYDSPYNGLCFCTGSLGASKENDIPAMLRHFGGVGRVNFVHARNVKITGDKSFREVAHLSEEGSIDMYEVMNALYEFGFDGPLRPDHGRMIWGETGRPGYGLYDRALGAVYLNGLYEGIAKSYREPSVQHKYNAMVGNERGQER</sequence>
<protein>
    <recommendedName>
        <fullName evidence="5 9">Mannonate dehydratase</fullName>
        <ecNumber evidence="5 9">4.2.1.8</ecNumber>
    </recommendedName>
    <alternativeName>
        <fullName evidence="9">D-mannonate hydro-lyase</fullName>
    </alternativeName>
</protein>
<dbReference type="InterPro" id="IPR004628">
    <property type="entry name" value="Man_deHydtase"/>
</dbReference>
<evidence type="ECO:0000256" key="9">
    <source>
        <dbReference type="HAMAP-Rule" id="MF_00106"/>
    </source>
</evidence>
<comment type="pathway">
    <text evidence="3 9">Carbohydrate metabolism; pentose and glucuronate interconversion.</text>
</comment>
<evidence type="ECO:0000256" key="1">
    <source>
        <dbReference type="ARBA" id="ARBA00001794"/>
    </source>
</evidence>
<dbReference type="HAMAP" id="MF_00106">
    <property type="entry name" value="UxuA"/>
    <property type="match status" value="1"/>
</dbReference>
<dbReference type="Gene3D" id="3.20.20.150">
    <property type="entry name" value="Divalent-metal-dependent TIM barrel enzymes"/>
    <property type="match status" value="1"/>
</dbReference>
<dbReference type="RefSeq" id="WP_268006424.1">
    <property type="nucleotide sequence ID" value="NZ_CP104067.1"/>
</dbReference>
<keyword evidence="11" id="KW-1185">Reference proteome</keyword>
<gene>
    <name evidence="9 10" type="primary">uxuA</name>
    <name evidence="10" type="ORF">NZD89_03425</name>
</gene>
<evidence type="ECO:0000256" key="6">
    <source>
        <dbReference type="ARBA" id="ARBA00023004"/>
    </source>
</evidence>
<dbReference type="PANTHER" id="PTHR30387:SF2">
    <property type="entry name" value="MANNONATE DEHYDRATASE"/>
    <property type="match status" value="1"/>
</dbReference>
<dbReference type="PIRSF" id="PIRSF016049">
    <property type="entry name" value="Man_dehyd"/>
    <property type="match status" value="1"/>
</dbReference>
<evidence type="ECO:0000256" key="5">
    <source>
        <dbReference type="ARBA" id="ARBA00012927"/>
    </source>
</evidence>
<dbReference type="NCBIfam" id="TIGR00695">
    <property type="entry name" value="uxuA"/>
    <property type="match status" value="1"/>
</dbReference>
<evidence type="ECO:0000313" key="11">
    <source>
        <dbReference type="Proteomes" id="UP001164761"/>
    </source>
</evidence>